<dbReference type="PANTHER" id="PTHR24096">
    <property type="entry name" value="LONG-CHAIN-FATTY-ACID--COA LIGASE"/>
    <property type="match status" value="1"/>
</dbReference>
<evidence type="ECO:0000313" key="4">
    <source>
        <dbReference type="EMBL" id="KAJ3574471.1"/>
    </source>
</evidence>
<evidence type="ECO:0000313" key="5">
    <source>
        <dbReference type="Proteomes" id="UP001213000"/>
    </source>
</evidence>
<reference evidence="4" key="1">
    <citation type="submission" date="2022-07" db="EMBL/GenBank/DDBJ databases">
        <title>Genome Sequence of Leucocoprinus birnbaumii.</title>
        <authorList>
            <person name="Buettner E."/>
        </authorList>
    </citation>
    <scope>NUCLEOTIDE SEQUENCE</scope>
    <source>
        <strain evidence="4">VT141</strain>
    </source>
</reference>
<feature type="domain" description="AMP-dependent synthetase/ligase" evidence="2">
    <location>
        <begin position="774"/>
        <end position="1112"/>
    </location>
</feature>
<dbReference type="Proteomes" id="UP001213000">
    <property type="component" value="Unassembled WGS sequence"/>
</dbReference>
<accession>A0AAD5YZG4</accession>
<gene>
    <name evidence="4" type="ORF">NP233_g1749</name>
</gene>
<comment type="caution">
    <text evidence="4">The sequence shown here is derived from an EMBL/GenBank/DDBJ whole genome shotgun (WGS) entry which is preliminary data.</text>
</comment>
<name>A0AAD5YZG4_9AGAR</name>
<dbReference type="InterPro" id="IPR000873">
    <property type="entry name" value="AMP-dep_synth/lig_dom"/>
</dbReference>
<dbReference type="InterPro" id="IPR025110">
    <property type="entry name" value="AMP-bd_C"/>
</dbReference>
<evidence type="ECO:0000256" key="1">
    <source>
        <dbReference type="SAM" id="MobiDB-lite"/>
    </source>
</evidence>
<dbReference type="Pfam" id="PF13193">
    <property type="entry name" value="AMP-binding_C"/>
    <property type="match status" value="1"/>
</dbReference>
<sequence length="1230" mass="134232">MDRAYTNLLAHLQNAKPTLPLTTIQSALAHYLAHLSPLPTPLAGLAISSPLYLAQPFTADRLQSLLTAFRHATHSRYRKQIDAMKNRSRIGTLFSKSLNAALDQWIEEVVKGVQGGHSVLRLSSLSGLLLGISDLEAEVGKTQSDDASARALRLEHSRNSVEDELVVAVAEVMDTHSYGLALVAVNDWEHEFVPAGREVLLLSLIIAAQSLPLVSQSRFDILPLPTLNHLVMLTLSSALYGGKFLHNLPASASQQGEYRVFIPLGSPSALVLKSITASPVFTSTASLSRLAARCLRSRLESYSDLKKSEGLRAASETLRLLRDMAVELELDWTGSPLASAVETPNSRPISQTVWSILKTVLFSTIMISDAILSSIIYIQPGSTPYIQTSTSSSELALRVLEILSCFAFIISQFGGVTSSSQGFEQLKKTFYLALDILAHANSVTQEVGNLANSYVRDQCLALKASAITEAPESFRNAKKAFLLASIEQLVPALSGDEIRDSVFDVCWPHLSDPSHRETFESAHSVILSVFASHAQRQQRCSEAQTSHPIHGKPHDENSQTDNIGFIPRNLESSDFVRKMVPFYAHCLLENSADGRLSTPQLRLAFAALVRCAGASGLNVDTASDETLVLSWYCMQLFIDAIHSKTHVEENNMNEERLHRLRLAVISAVPSLPLALMLQALQEIKTMITSIPISSSISTSLPTSAPKSAASNQLDQVEDIRDQLIQALFQEIMVQAGYREKSAAMQWWYENRSDLQTVDSTKVALNTNPSTLFSDYGIGETDTVMLFSPNQIDYPLTAWAIHRLGSIVTCSNPQFTTDELCHQLRIANVTLMIVHSTVLGVSLSAAKQFGLSSDRIVLLDKPGNAYAIDSSCAPSLYKTVPDLIMKGLNRPFAFKEFTLGSGEGKTKVALLSWSSGTTGLPKMAVQCGVGRKYRPPNFTFCPGEVALGVLPFYHVAGFTITVHLIIFCSMTLLVPPKYDFFDMLNNLERHRVSHLLLVPPQAAPLSKYSRLHDHDLSNLKTLFMGAAPVSPQVQAKLCELLPGVRIGQIYGMTEMTTVISMMAADQQRGPLGSSGRLLPGIEARIVKLDGTLAAPGEPGELVVRGPAAALGYWQNPAASSETFVDGWVRTGDQVILTAENEVLVQDRLKVEFLKVKGFQVAPAELEGTLLGHTDVVDCCVVGVLDERRGEVPLAYVVLSPAARDRAQRSTQASLEIEESIKKVQTLHRPGT</sequence>
<protein>
    <recommendedName>
        <fullName evidence="6">Acetyl-CoA synthetase-like protein</fullName>
    </recommendedName>
</protein>
<proteinExistence type="predicted"/>
<dbReference type="AlphaFoldDB" id="A0AAD5YZG4"/>
<dbReference type="InterPro" id="IPR045851">
    <property type="entry name" value="AMP-bd_C_sf"/>
</dbReference>
<dbReference type="Pfam" id="PF00501">
    <property type="entry name" value="AMP-binding"/>
    <property type="match status" value="1"/>
</dbReference>
<dbReference type="Gene3D" id="3.30.300.30">
    <property type="match status" value="1"/>
</dbReference>
<dbReference type="PROSITE" id="PS00455">
    <property type="entry name" value="AMP_BINDING"/>
    <property type="match status" value="1"/>
</dbReference>
<feature type="domain" description="AMP-binding enzyme C-terminal" evidence="3">
    <location>
        <begin position="1163"/>
        <end position="1201"/>
    </location>
</feature>
<dbReference type="InterPro" id="IPR020845">
    <property type="entry name" value="AMP-binding_CS"/>
</dbReference>
<evidence type="ECO:0000259" key="3">
    <source>
        <dbReference type="Pfam" id="PF13193"/>
    </source>
</evidence>
<evidence type="ECO:0000259" key="2">
    <source>
        <dbReference type="Pfam" id="PF00501"/>
    </source>
</evidence>
<evidence type="ECO:0008006" key="6">
    <source>
        <dbReference type="Google" id="ProtNLM"/>
    </source>
</evidence>
<dbReference type="Gene3D" id="2.30.38.10">
    <property type="entry name" value="Luciferase, Domain 3"/>
    <property type="match status" value="1"/>
</dbReference>
<dbReference type="EMBL" id="JANIEX010000067">
    <property type="protein sequence ID" value="KAJ3574471.1"/>
    <property type="molecule type" value="Genomic_DNA"/>
</dbReference>
<organism evidence="4 5">
    <name type="scientific">Leucocoprinus birnbaumii</name>
    <dbReference type="NCBI Taxonomy" id="56174"/>
    <lineage>
        <taxon>Eukaryota</taxon>
        <taxon>Fungi</taxon>
        <taxon>Dikarya</taxon>
        <taxon>Basidiomycota</taxon>
        <taxon>Agaricomycotina</taxon>
        <taxon>Agaricomycetes</taxon>
        <taxon>Agaricomycetidae</taxon>
        <taxon>Agaricales</taxon>
        <taxon>Agaricineae</taxon>
        <taxon>Agaricaceae</taxon>
        <taxon>Leucocoprinus</taxon>
    </lineage>
</organism>
<dbReference type="GO" id="GO:0016405">
    <property type="term" value="F:CoA-ligase activity"/>
    <property type="evidence" value="ECO:0007669"/>
    <property type="project" value="TreeGrafter"/>
</dbReference>
<dbReference type="SUPFAM" id="SSF56801">
    <property type="entry name" value="Acetyl-CoA synthetase-like"/>
    <property type="match status" value="1"/>
</dbReference>
<dbReference type="PANTHER" id="PTHR24096:SF422">
    <property type="entry name" value="BCDNA.GH02901"/>
    <property type="match status" value="1"/>
</dbReference>
<dbReference type="Gene3D" id="3.40.50.980">
    <property type="match status" value="2"/>
</dbReference>
<feature type="region of interest" description="Disordered" evidence="1">
    <location>
        <begin position="541"/>
        <end position="563"/>
    </location>
</feature>
<keyword evidence="5" id="KW-1185">Reference proteome</keyword>